<dbReference type="RefSeq" id="WP_079604904.1">
    <property type="nucleotide sequence ID" value="NZ_LT670817.1"/>
</dbReference>
<dbReference type="Gene3D" id="3.30.300.30">
    <property type="match status" value="1"/>
</dbReference>
<organism evidence="10 11">
    <name type="scientific">Bradyrhizobium erythrophlei</name>
    <dbReference type="NCBI Taxonomy" id="1437360"/>
    <lineage>
        <taxon>Bacteria</taxon>
        <taxon>Pseudomonadati</taxon>
        <taxon>Pseudomonadota</taxon>
        <taxon>Alphaproteobacteria</taxon>
        <taxon>Hyphomicrobiales</taxon>
        <taxon>Nitrobacteraceae</taxon>
        <taxon>Bradyrhizobium</taxon>
    </lineage>
</organism>
<dbReference type="EC" id="6.2.1.1" evidence="2"/>
<evidence type="ECO:0000313" key="10">
    <source>
        <dbReference type="EMBL" id="SHH85717.1"/>
    </source>
</evidence>
<keyword evidence="6" id="KW-0007">Acetylation</keyword>
<dbReference type="InterPro" id="IPR032387">
    <property type="entry name" value="ACAS_N"/>
</dbReference>
<comment type="similarity">
    <text evidence="1">Belongs to the ATP-dependent AMP-binding enzyme family.</text>
</comment>
<dbReference type="SUPFAM" id="SSF56801">
    <property type="entry name" value="Acetyl-CoA synthetase-like"/>
    <property type="match status" value="1"/>
</dbReference>
<keyword evidence="4" id="KW-0547">Nucleotide-binding</keyword>
<dbReference type="InterPro" id="IPR025110">
    <property type="entry name" value="AMP-bd_C"/>
</dbReference>
<dbReference type="AlphaFoldDB" id="A0A1M5WE71"/>
<dbReference type="PANTHER" id="PTHR24095:SF14">
    <property type="entry name" value="ACETYL-COENZYME A SYNTHETASE 1"/>
    <property type="match status" value="1"/>
</dbReference>
<evidence type="ECO:0000259" key="7">
    <source>
        <dbReference type="Pfam" id="PF00501"/>
    </source>
</evidence>
<dbReference type="InterPro" id="IPR000873">
    <property type="entry name" value="AMP-dep_synth/lig_dom"/>
</dbReference>
<evidence type="ECO:0000256" key="2">
    <source>
        <dbReference type="ARBA" id="ARBA00013275"/>
    </source>
</evidence>
<dbReference type="InterPro" id="IPR042099">
    <property type="entry name" value="ANL_N_sf"/>
</dbReference>
<dbReference type="GO" id="GO:0006085">
    <property type="term" value="P:acetyl-CoA biosynthetic process"/>
    <property type="evidence" value="ECO:0007669"/>
    <property type="project" value="TreeGrafter"/>
</dbReference>
<dbReference type="EMBL" id="LT670817">
    <property type="protein sequence ID" value="SHH85717.1"/>
    <property type="molecule type" value="Genomic_DNA"/>
</dbReference>
<feature type="domain" description="Acetyl-coenzyme A synthetase N-terminal" evidence="9">
    <location>
        <begin position="40"/>
        <end position="82"/>
    </location>
</feature>
<evidence type="ECO:0000259" key="9">
    <source>
        <dbReference type="Pfam" id="PF16177"/>
    </source>
</evidence>
<evidence type="ECO:0000313" key="11">
    <source>
        <dbReference type="Proteomes" id="UP000189796"/>
    </source>
</evidence>
<dbReference type="InterPro" id="IPR045851">
    <property type="entry name" value="AMP-bd_C_sf"/>
</dbReference>
<evidence type="ECO:0000256" key="4">
    <source>
        <dbReference type="ARBA" id="ARBA00022741"/>
    </source>
</evidence>
<feature type="domain" description="AMP-binding enzyme C-terminal" evidence="8">
    <location>
        <begin position="527"/>
        <end position="604"/>
    </location>
</feature>
<dbReference type="GO" id="GO:0003987">
    <property type="term" value="F:acetate-CoA ligase activity"/>
    <property type="evidence" value="ECO:0007669"/>
    <property type="project" value="UniProtKB-EC"/>
</dbReference>
<dbReference type="Proteomes" id="UP000189796">
    <property type="component" value="Chromosome I"/>
</dbReference>
<name>A0A1M5WE71_9BRAD</name>
<evidence type="ECO:0000256" key="1">
    <source>
        <dbReference type="ARBA" id="ARBA00006432"/>
    </source>
</evidence>
<feature type="domain" description="AMP-dependent synthetase/ligase" evidence="7">
    <location>
        <begin position="92"/>
        <end position="468"/>
    </location>
</feature>
<dbReference type="Gene3D" id="3.40.50.12780">
    <property type="entry name" value="N-terminal domain of ligase-like"/>
    <property type="match status" value="1"/>
</dbReference>
<gene>
    <name evidence="10" type="ORF">SAMN05443248_6522</name>
</gene>
<dbReference type="OrthoDB" id="9803968at2"/>
<sequence>MDAIETLTVAPLLPLPDRWQVPRQAALLQEARAAELSGGPDGYWDWAGRRLRWQRPWEALREGALGDIRYYAGGRLNVADNCVDRHAEDPARADRHAIIWEGEPGDVRRLTYRELRDEIGRCANALKSLGVRRGEVVAIHLPNLPEAFIAIHACNRIGAIHTVLFSGFAPDAIRLRLLASRAVVVITADGSYRRGRTAPLLANLREARQSVPQLRHTVVINRTGAEPNLQLSESGWTTLLDSMATECPCEMMEANEPAFLIFTSGTENKPKGVVHSTAGFLVGTWANVQWQVGPEQDDIYWCAADVGWLTFPIQAITGGLAHGITLFCYEGALDYPEQTRILDSAKRHGVTKILVAPTGLRMLRAAGDDVVNSRRPQGLRLITTQGEPLDPETAEWTQRMFDVPLVNAYGQTETGSTWTYPVYGVDALKPGSCGTPVPGHACLVVDDAGEPVPAGTRGNLVLTTPFPTLARTIWDDAERYQTAYFTRFKGRYATSDEAVIDTDGQIWVLGRTDDVINVAAHRISTMEIESAAASEPGAAEVAVIGIRDAVRGTVPVAFVTLRPGADPASVRKGVSAAVERGIGGIARLGQVYISAALPKTRAGKIMRRLLREAAETGTVRGDITGLDDPAALQAVLAAVNAA</sequence>
<dbReference type="PANTHER" id="PTHR24095">
    <property type="entry name" value="ACETYL-COENZYME A SYNTHETASE"/>
    <property type="match status" value="1"/>
</dbReference>
<accession>A0A1M5WE71</accession>
<evidence type="ECO:0000256" key="3">
    <source>
        <dbReference type="ARBA" id="ARBA00022598"/>
    </source>
</evidence>
<dbReference type="Pfam" id="PF00501">
    <property type="entry name" value="AMP-binding"/>
    <property type="match status" value="1"/>
</dbReference>
<evidence type="ECO:0000256" key="5">
    <source>
        <dbReference type="ARBA" id="ARBA00022840"/>
    </source>
</evidence>
<dbReference type="GO" id="GO:0005524">
    <property type="term" value="F:ATP binding"/>
    <property type="evidence" value="ECO:0007669"/>
    <property type="project" value="UniProtKB-KW"/>
</dbReference>
<reference evidence="10 11" key="1">
    <citation type="submission" date="2016-11" db="EMBL/GenBank/DDBJ databases">
        <authorList>
            <person name="Jaros S."/>
            <person name="Januszkiewicz K."/>
            <person name="Wedrychowicz H."/>
        </authorList>
    </citation>
    <scope>NUCLEOTIDE SEQUENCE [LARGE SCALE GENOMIC DNA]</scope>
    <source>
        <strain evidence="10 11">GAS138</strain>
    </source>
</reference>
<dbReference type="GO" id="GO:0005829">
    <property type="term" value="C:cytosol"/>
    <property type="evidence" value="ECO:0007669"/>
    <property type="project" value="TreeGrafter"/>
</dbReference>
<proteinExistence type="inferred from homology"/>
<dbReference type="Pfam" id="PF13193">
    <property type="entry name" value="AMP-binding_C"/>
    <property type="match status" value="1"/>
</dbReference>
<evidence type="ECO:0000256" key="6">
    <source>
        <dbReference type="ARBA" id="ARBA00022990"/>
    </source>
</evidence>
<keyword evidence="5" id="KW-0067">ATP-binding</keyword>
<dbReference type="Pfam" id="PF16177">
    <property type="entry name" value="ACAS_N"/>
    <property type="match status" value="1"/>
</dbReference>
<evidence type="ECO:0000259" key="8">
    <source>
        <dbReference type="Pfam" id="PF13193"/>
    </source>
</evidence>
<keyword evidence="3" id="KW-0436">Ligase</keyword>
<protein>
    <recommendedName>
        <fullName evidence="2">acetate--CoA ligase</fullName>
        <ecNumber evidence="2">6.2.1.1</ecNumber>
    </recommendedName>
</protein>